<name>A0A2V1DHT4_9PLEO</name>
<proteinExistence type="predicted"/>
<reference evidence="2 3" key="1">
    <citation type="journal article" date="2018" name="Sci. Rep.">
        <title>Comparative genomics provides insights into the lifestyle and reveals functional heterogeneity of dark septate endophytic fungi.</title>
        <authorList>
            <person name="Knapp D.G."/>
            <person name="Nemeth J.B."/>
            <person name="Barry K."/>
            <person name="Hainaut M."/>
            <person name="Henrissat B."/>
            <person name="Johnson J."/>
            <person name="Kuo A."/>
            <person name="Lim J.H.P."/>
            <person name="Lipzen A."/>
            <person name="Nolan M."/>
            <person name="Ohm R.A."/>
            <person name="Tamas L."/>
            <person name="Grigoriev I.V."/>
            <person name="Spatafora J.W."/>
            <person name="Nagy L.G."/>
            <person name="Kovacs G.M."/>
        </authorList>
    </citation>
    <scope>NUCLEOTIDE SEQUENCE [LARGE SCALE GENOMIC DNA]</scope>
    <source>
        <strain evidence="2 3">DSE2036</strain>
    </source>
</reference>
<feature type="compositionally biased region" description="Basic and acidic residues" evidence="1">
    <location>
        <begin position="42"/>
        <end position="67"/>
    </location>
</feature>
<protein>
    <submittedName>
        <fullName evidence="2">Uncharacterized protein</fullName>
    </submittedName>
</protein>
<evidence type="ECO:0000256" key="1">
    <source>
        <dbReference type="SAM" id="MobiDB-lite"/>
    </source>
</evidence>
<organism evidence="2 3">
    <name type="scientific">Periconia macrospinosa</name>
    <dbReference type="NCBI Taxonomy" id="97972"/>
    <lineage>
        <taxon>Eukaryota</taxon>
        <taxon>Fungi</taxon>
        <taxon>Dikarya</taxon>
        <taxon>Ascomycota</taxon>
        <taxon>Pezizomycotina</taxon>
        <taxon>Dothideomycetes</taxon>
        <taxon>Pleosporomycetidae</taxon>
        <taxon>Pleosporales</taxon>
        <taxon>Massarineae</taxon>
        <taxon>Periconiaceae</taxon>
        <taxon>Periconia</taxon>
    </lineage>
</organism>
<dbReference type="Proteomes" id="UP000244855">
    <property type="component" value="Unassembled WGS sequence"/>
</dbReference>
<evidence type="ECO:0000313" key="3">
    <source>
        <dbReference type="Proteomes" id="UP000244855"/>
    </source>
</evidence>
<dbReference type="AlphaFoldDB" id="A0A2V1DHT4"/>
<keyword evidence="3" id="KW-1185">Reference proteome</keyword>
<evidence type="ECO:0000313" key="2">
    <source>
        <dbReference type="EMBL" id="PVH97163.1"/>
    </source>
</evidence>
<sequence>MEKECRVVTGPPPKKSPRRHVTSGKRTQAQYCTYVKPLIQFRSKDSPPTDSDPRLAGRSDDNNYSRC</sequence>
<gene>
    <name evidence="2" type="ORF">DM02DRAFT_90901</name>
</gene>
<feature type="region of interest" description="Disordered" evidence="1">
    <location>
        <begin position="1"/>
        <end position="67"/>
    </location>
</feature>
<dbReference type="EMBL" id="KZ805444">
    <property type="protein sequence ID" value="PVH97163.1"/>
    <property type="molecule type" value="Genomic_DNA"/>
</dbReference>
<accession>A0A2V1DHT4</accession>